<dbReference type="Pfam" id="PF04969">
    <property type="entry name" value="CS"/>
    <property type="match status" value="1"/>
</dbReference>
<gene>
    <name evidence="5" type="ORF">FBEOM_5481</name>
</gene>
<accession>A0A9P5AKW9</accession>
<dbReference type="InterPro" id="IPR008978">
    <property type="entry name" value="HSP20-like_chaperone"/>
</dbReference>
<dbReference type="OrthoDB" id="1898560at2759"/>
<dbReference type="PROSITE" id="PS51203">
    <property type="entry name" value="CS"/>
    <property type="match status" value="1"/>
</dbReference>
<sequence>MSHITLAQQGLAAAEARNWDEAIDKLSTALKASQNPAWLVARSKALINKKRFQEALDDANLAWHTAYQRNKRPLLIDAHYRRAVAYFRLGQFANADACCVYAMRLVKGFPAVEKEDPAKKNTDENGFYKVTLKDAQEESKTDDINKSKEGAQGALGAQASDVANAKEWRIASTLRMQILFAMEKLPEDDPARKLTTTIKPELKELSDVGSKNAESKEPAAATQAAPKPVVPADTPLRLQEFQNDSTMSVSIFSKGVNKEKLQVQFNPKSAHLDSVIWPSGDERPFTLDLWGEIDTEASTYRVTPNKVELTLKKKIPGKWAKLKGEASESAPDAAAAEEAEKLKVLKEARKKAMDDAATEGAAQEKPAAATETKGKAPATQASSKPAYPSSSRTGPKNWDTIGDDIDSDEEKDVNVFFKKLFKGATPEQQRAMMKSFTESNGTSLSTDWNDVKDRTVETVPPEGVEAKKW</sequence>
<feature type="compositionally biased region" description="Polar residues" evidence="2">
    <location>
        <begin position="436"/>
        <end position="448"/>
    </location>
</feature>
<dbReference type="SUPFAM" id="SSF49764">
    <property type="entry name" value="HSP20-like chaperones"/>
    <property type="match status" value="1"/>
</dbReference>
<dbReference type="InterPro" id="IPR007699">
    <property type="entry name" value="SGS_dom"/>
</dbReference>
<evidence type="ECO:0000256" key="1">
    <source>
        <dbReference type="ARBA" id="ARBA00008509"/>
    </source>
</evidence>
<feature type="region of interest" description="Disordered" evidence="2">
    <location>
        <begin position="435"/>
        <end position="469"/>
    </location>
</feature>
<comment type="caution">
    <text evidence="5">The sequence shown here is derived from an EMBL/GenBank/DDBJ whole genome shotgun (WGS) entry which is preliminary data.</text>
</comment>
<dbReference type="Gene3D" id="1.25.40.10">
    <property type="entry name" value="Tetratricopeptide repeat domain"/>
    <property type="match status" value="1"/>
</dbReference>
<dbReference type="InterPro" id="IPR019734">
    <property type="entry name" value="TPR_rpt"/>
</dbReference>
<dbReference type="Proteomes" id="UP000730481">
    <property type="component" value="Unassembled WGS sequence"/>
</dbReference>
<evidence type="ECO:0000256" key="2">
    <source>
        <dbReference type="SAM" id="MobiDB-lite"/>
    </source>
</evidence>
<feature type="domain" description="CS" evidence="4">
    <location>
        <begin position="233"/>
        <end position="323"/>
    </location>
</feature>
<evidence type="ECO:0000259" key="3">
    <source>
        <dbReference type="PROSITE" id="PS51048"/>
    </source>
</evidence>
<evidence type="ECO:0000313" key="5">
    <source>
        <dbReference type="EMBL" id="KAF4340635.1"/>
    </source>
</evidence>
<feature type="compositionally biased region" description="Basic and acidic residues" evidence="2">
    <location>
        <begin position="138"/>
        <end position="149"/>
    </location>
</feature>
<proteinExistence type="inferred from homology"/>
<dbReference type="GO" id="GO:0051087">
    <property type="term" value="F:protein-folding chaperone binding"/>
    <property type="evidence" value="ECO:0007669"/>
    <property type="project" value="InterPro"/>
</dbReference>
<reference evidence="5" key="2">
    <citation type="submission" date="2020-02" db="EMBL/GenBank/DDBJ databases">
        <title>Identification and distribution of gene clusters putatively required for synthesis of sphingolipid metabolism inhibitors in phylogenetically diverse species of the filamentous fungus Fusarium.</title>
        <authorList>
            <person name="Kim H.-S."/>
            <person name="Busman M."/>
            <person name="Brown D.W."/>
            <person name="Divon H."/>
            <person name="Uhlig S."/>
            <person name="Proctor R.H."/>
        </authorList>
    </citation>
    <scope>NUCLEOTIDE SEQUENCE</scope>
    <source>
        <strain evidence="5">NRRL 25174</strain>
    </source>
</reference>
<dbReference type="PANTHER" id="PTHR45862">
    <property type="entry name" value="PROTEIN SGT1 HOMOLOG"/>
    <property type="match status" value="1"/>
</dbReference>
<evidence type="ECO:0000313" key="6">
    <source>
        <dbReference type="Proteomes" id="UP000730481"/>
    </source>
</evidence>
<dbReference type="InterPro" id="IPR011990">
    <property type="entry name" value="TPR-like_helical_dom_sf"/>
</dbReference>
<dbReference type="AlphaFoldDB" id="A0A9P5AKW9"/>
<feature type="region of interest" description="Disordered" evidence="2">
    <location>
        <begin position="138"/>
        <end position="158"/>
    </location>
</feature>
<name>A0A9P5AKW9_9HYPO</name>
<feature type="region of interest" description="Disordered" evidence="2">
    <location>
        <begin position="354"/>
        <end position="406"/>
    </location>
</feature>
<dbReference type="InterPro" id="IPR044563">
    <property type="entry name" value="Sgt1-like"/>
</dbReference>
<dbReference type="InterPro" id="IPR007052">
    <property type="entry name" value="CS_dom"/>
</dbReference>
<dbReference type="PROSITE" id="PS51048">
    <property type="entry name" value="SGS"/>
    <property type="match status" value="1"/>
</dbReference>
<dbReference type="Pfam" id="PF05002">
    <property type="entry name" value="SGS"/>
    <property type="match status" value="1"/>
</dbReference>
<dbReference type="EMBL" id="PVQB02000233">
    <property type="protein sequence ID" value="KAF4340635.1"/>
    <property type="molecule type" value="Genomic_DNA"/>
</dbReference>
<protein>
    <submittedName>
        <fullName evidence="5">SGT1</fullName>
    </submittedName>
</protein>
<evidence type="ECO:0000259" key="4">
    <source>
        <dbReference type="PROSITE" id="PS51203"/>
    </source>
</evidence>
<dbReference type="CDD" id="cd06466">
    <property type="entry name" value="p23_CS_SGT1_like"/>
    <property type="match status" value="1"/>
</dbReference>
<feature type="domain" description="SGS" evidence="3">
    <location>
        <begin position="386"/>
        <end position="469"/>
    </location>
</feature>
<dbReference type="SMART" id="SM00028">
    <property type="entry name" value="TPR"/>
    <property type="match status" value="2"/>
</dbReference>
<dbReference type="SUPFAM" id="SSF48452">
    <property type="entry name" value="TPR-like"/>
    <property type="match status" value="1"/>
</dbReference>
<dbReference type="Gene3D" id="2.60.40.790">
    <property type="match status" value="1"/>
</dbReference>
<keyword evidence="6" id="KW-1185">Reference proteome</keyword>
<reference evidence="5" key="1">
    <citation type="journal article" date="2017" name="Mycologia">
        <title>Fusarium algeriense, sp. nov., a novel toxigenic crown rot pathogen of durum wheat from Algeria is nested in the Fusarium burgessii species complex.</title>
        <authorList>
            <person name="Laraba I."/>
            <person name="Keddad A."/>
            <person name="Boureghda H."/>
            <person name="Abdallah N."/>
            <person name="Vaughan M.M."/>
            <person name="Proctor R.H."/>
            <person name="Busman M."/>
            <person name="O'Donnell K."/>
        </authorList>
    </citation>
    <scope>NUCLEOTIDE SEQUENCE</scope>
    <source>
        <strain evidence="5">NRRL 25174</strain>
    </source>
</reference>
<feature type="region of interest" description="Disordered" evidence="2">
    <location>
        <begin position="197"/>
        <end position="230"/>
    </location>
</feature>
<feature type="compositionally biased region" description="Polar residues" evidence="2">
    <location>
        <begin position="379"/>
        <end position="394"/>
    </location>
</feature>
<organism evidence="5 6">
    <name type="scientific">Fusarium beomiforme</name>
    <dbReference type="NCBI Taxonomy" id="44412"/>
    <lineage>
        <taxon>Eukaryota</taxon>
        <taxon>Fungi</taxon>
        <taxon>Dikarya</taxon>
        <taxon>Ascomycota</taxon>
        <taxon>Pezizomycotina</taxon>
        <taxon>Sordariomycetes</taxon>
        <taxon>Hypocreomycetidae</taxon>
        <taxon>Hypocreales</taxon>
        <taxon>Nectriaceae</taxon>
        <taxon>Fusarium</taxon>
        <taxon>Fusarium burgessii species complex</taxon>
    </lineage>
</organism>
<comment type="similarity">
    <text evidence="1">Belongs to the SGT1 family.</text>
</comment>